<evidence type="ECO:0000313" key="2">
    <source>
        <dbReference type="EMBL" id="BFH74229.1"/>
    </source>
</evidence>
<sequence length="86" mass="9845">MAVELKLKGILVQNTGSIIYTHSLKRLIEEVKKIKNVEVDNEIMECATYLSTLYTGSRYPEESLVDLDKSEGEKCVRCMERLLSTF</sequence>
<accession>A0AAT9GTS2</accession>
<dbReference type="Gene3D" id="1.20.120.330">
    <property type="entry name" value="Nucleotidyltransferases domain 2"/>
    <property type="match status" value="1"/>
</dbReference>
<gene>
    <name evidence="2" type="ORF">SJAV_21730</name>
</gene>
<protein>
    <recommendedName>
        <fullName evidence="1">HEPN domain-containing protein</fullName>
    </recommendedName>
</protein>
<reference evidence="2" key="1">
    <citation type="submission" date="2024-03" db="EMBL/GenBank/DDBJ databases">
        <title>Complete genome sequence of Sulfurisphaera javensis strain KD-1.</title>
        <authorList>
            <person name="Sakai H."/>
            <person name="Nur N."/>
            <person name="Suwanto A."/>
            <person name="Kurosawa N."/>
        </authorList>
    </citation>
    <scope>NUCLEOTIDE SEQUENCE</scope>
    <source>
        <strain evidence="2">KD-1</strain>
    </source>
</reference>
<dbReference type="KEGG" id="sjv:SJAV_21730"/>
<name>A0AAT9GTS2_9CREN</name>
<dbReference type="SMART" id="SM00748">
    <property type="entry name" value="HEPN"/>
    <property type="match status" value="1"/>
</dbReference>
<dbReference type="Pfam" id="PF05168">
    <property type="entry name" value="HEPN"/>
    <property type="match status" value="1"/>
</dbReference>
<feature type="domain" description="HEPN" evidence="1">
    <location>
        <begin position="1"/>
        <end position="82"/>
    </location>
</feature>
<evidence type="ECO:0000259" key="1">
    <source>
        <dbReference type="PROSITE" id="PS50910"/>
    </source>
</evidence>
<organism evidence="2">
    <name type="scientific">Sulfurisphaera javensis</name>
    <dbReference type="NCBI Taxonomy" id="2049879"/>
    <lineage>
        <taxon>Archaea</taxon>
        <taxon>Thermoproteota</taxon>
        <taxon>Thermoprotei</taxon>
        <taxon>Sulfolobales</taxon>
        <taxon>Sulfolobaceae</taxon>
        <taxon>Sulfurisphaera</taxon>
    </lineage>
</organism>
<proteinExistence type="predicted"/>
<dbReference type="AlphaFoldDB" id="A0AAT9GTS2"/>
<dbReference type="EMBL" id="AP031322">
    <property type="protein sequence ID" value="BFH74229.1"/>
    <property type="molecule type" value="Genomic_DNA"/>
</dbReference>
<dbReference type="InterPro" id="IPR007842">
    <property type="entry name" value="HEPN_dom"/>
</dbReference>
<dbReference type="SUPFAM" id="SSF81593">
    <property type="entry name" value="Nucleotidyltransferase substrate binding subunit/domain"/>
    <property type="match status" value="1"/>
</dbReference>
<dbReference type="PROSITE" id="PS50910">
    <property type="entry name" value="HEPN"/>
    <property type="match status" value="1"/>
</dbReference>